<dbReference type="InterPro" id="IPR001387">
    <property type="entry name" value="Cro/C1-type_HTH"/>
</dbReference>
<evidence type="ECO:0000313" key="2">
    <source>
        <dbReference type="EMBL" id="BDI20789.1"/>
    </source>
</evidence>
<dbReference type="RefSeq" id="WP_251960909.1">
    <property type="nucleotide sequence ID" value="NZ_AP025734.1"/>
</dbReference>
<keyword evidence="2" id="KW-0614">Plasmid</keyword>
<accession>A0ABM7ZBW9</accession>
<dbReference type="Proteomes" id="UP001055453">
    <property type="component" value="Plasmid pANSO36B"/>
</dbReference>
<evidence type="ECO:0000259" key="1">
    <source>
        <dbReference type="PROSITE" id="PS50943"/>
    </source>
</evidence>
<evidence type="ECO:0000313" key="3">
    <source>
        <dbReference type="Proteomes" id="UP001055453"/>
    </source>
</evidence>
<proteinExistence type="predicted"/>
<dbReference type="InterPro" id="IPR010982">
    <property type="entry name" value="Lambda_DNA-bd_dom_sf"/>
</dbReference>
<protein>
    <recommendedName>
        <fullName evidence="1">HTH cro/C1-type domain-containing protein</fullName>
    </recommendedName>
</protein>
<gene>
    <name evidence="2" type="ORF">ANSO36C_65910</name>
</gene>
<dbReference type="EMBL" id="AP025734">
    <property type="protein sequence ID" value="BDI20789.1"/>
    <property type="molecule type" value="Genomic_DNA"/>
</dbReference>
<dbReference type="Gene3D" id="1.10.260.40">
    <property type="entry name" value="lambda repressor-like DNA-binding domains"/>
    <property type="match status" value="1"/>
</dbReference>
<keyword evidence="3" id="KW-1185">Reference proteome</keyword>
<feature type="domain" description="HTH cro/C1-type" evidence="1">
    <location>
        <begin position="271"/>
        <end position="312"/>
    </location>
</feature>
<dbReference type="Pfam" id="PF06527">
    <property type="entry name" value="TniQ"/>
    <property type="match status" value="1"/>
</dbReference>
<organism evidence="2 3">
    <name type="scientific">Nostoc cf. commune SO-36</name>
    <dbReference type="NCBI Taxonomy" id="449208"/>
    <lineage>
        <taxon>Bacteria</taxon>
        <taxon>Bacillati</taxon>
        <taxon>Cyanobacteriota</taxon>
        <taxon>Cyanophyceae</taxon>
        <taxon>Nostocales</taxon>
        <taxon>Nostocaceae</taxon>
        <taxon>Nostoc</taxon>
    </lineage>
</organism>
<reference evidence="2" key="1">
    <citation type="submission" date="2022-04" db="EMBL/GenBank/DDBJ databases">
        <title>Complete genome sequence of a cyanobacterium, Nostoc sp. SO-36, isolated in Antarctica.</title>
        <authorList>
            <person name="Kanesaki Y."/>
            <person name="Effendi D."/>
            <person name="Sakamoto T."/>
            <person name="Ohtani S."/>
            <person name="Awai K."/>
        </authorList>
    </citation>
    <scope>NUCLEOTIDE SEQUENCE</scope>
    <source>
        <strain evidence="2">SO-36</strain>
        <plasmid evidence="2">pANSO36B</plasmid>
    </source>
</reference>
<dbReference type="InterPro" id="IPR009492">
    <property type="entry name" value="TniQ"/>
</dbReference>
<sequence>MLKETLKLYPSWDIEKTAIPQRSRLYHLEPIGIGTPYVESLTGYVQRLAHEHCVTVRRLTITEIAPLMGKEAKLQDESISKVFGTGRDRTAFNGTGFMATNLVGAMSALTRRLDLHYLTLLPWAQVISKRGLLRRHRAWCPKCYQEWHDNHTSVYEPLLWSINTAQVCPYHHQPLQEQCPHCHQQQLTISGDSRTGHCNKCGKWLGNNRHKTVFTSLIKSEAERNRQLNIVNNLGELVAVTPTLNSPPNLQKVSNTISSYILQVFKSSIPAFSRQSGMNKATIGLWCKGKVIPQIDNLLVLTHYLEISLLDLLTTDLLLTDSKNSSLSPKLNVVKQPRKSYKHLDLERKQVLNVVLTEVLKEYPAPSLEYVALRLRYRPLVLQYHFPSLCESIKIRHAEYRKVSKQQKIQPILEAALKEFPPPSLLSINRRLGYKNNSYLYRYFSELSREISKRYKEYQKASGQEKRERICQEIIDIAQLLHETGHKPTQARVTQLLTKPGVMLSWYAKKTLRDVQNSLGYE</sequence>
<name>A0ABM7ZBW9_NOSCO</name>
<geneLocation type="plasmid" evidence="2 3">
    <name>pANSO36B</name>
</geneLocation>
<dbReference type="PROSITE" id="PS50943">
    <property type="entry name" value="HTH_CROC1"/>
    <property type="match status" value="1"/>
</dbReference>
<dbReference type="SUPFAM" id="SSF47413">
    <property type="entry name" value="lambda repressor-like DNA-binding domains"/>
    <property type="match status" value="1"/>
</dbReference>